<dbReference type="Gene3D" id="2.60.120.10">
    <property type="entry name" value="Jelly Rolls"/>
    <property type="match status" value="1"/>
</dbReference>
<sequence>MATPPFATEWTFWRPGPTLRLRDVKHGNALVHDVNRFQGAPPALPAHFHDEDQVTIVLKGAIQFRLLGENGPETCLLRAGERLLIPAGVPHRTLSPQTAELLPHHAPAHFPFQGAPPPFAGLEQAGDASSGPALICMSFFIARPAQAAHQEGIATDLIQTIVQEGLVGPLDAARLWGGRSLQALNVTEAARHAGMSREGWSRKFRRLHGLPPQRFELLVRLNKARALLRAGHKPAAVAAACGFADQSHLGRHFRDCFGVTPGHYRACMPYPAATFPTFF</sequence>
<dbReference type="SMART" id="SM00342">
    <property type="entry name" value="HTH_ARAC"/>
    <property type="match status" value="1"/>
</dbReference>
<keyword evidence="6" id="KW-1185">Reference proteome</keyword>
<evidence type="ECO:0000313" key="5">
    <source>
        <dbReference type="EMBL" id="QDH13207.1"/>
    </source>
</evidence>
<proteinExistence type="predicted"/>
<dbReference type="InterPro" id="IPR009057">
    <property type="entry name" value="Homeodomain-like_sf"/>
</dbReference>
<keyword evidence="2" id="KW-0238">DNA-binding</keyword>
<dbReference type="Gene3D" id="1.10.10.60">
    <property type="entry name" value="Homeodomain-like"/>
    <property type="match status" value="1"/>
</dbReference>
<evidence type="ECO:0000259" key="4">
    <source>
        <dbReference type="PROSITE" id="PS01124"/>
    </source>
</evidence>
<organism evidence="5 6">
    <name type="scientific">Formicincola oecophyllae</name>
    <dbReference type="NCBI Taxonomy" id="2558361"/>
    <lineage>
        <taxon>Bacteria</taxon>
        <taxon>Pseudomonadati</taxon>
        <taxon>Pseudomonadota</taxon>
        <taxon>Alphaproteobacteria</taxon>
        <taxon>Acetobacterales</taxon>
        <taxon>Acetobacteraceae</taxon>
        <taxon>Formicincola</taxon>
    </lineage>
</organism>
<evidence type="ECO:0000256" key="3">
    <source>
        <dbReference type="ARBA" id="ARBA00023163"/>
    </source>
</evidence>
<dbReference type="Pfam" id="PF12833">
    <property type="entry name" value="HTH_18"/>
    <property type="match status" value="1"/>
</dbReference>
<name>A0A4Y6U9U5_9PROT</name>
<dbReference type="EMBL" id="CP038231">
    <property type="protein sequence ID" value="QDH13207.1"/>
    <property type="molecule type" value="Genomic_DNA"/>
</dbReference>
<dbReference type="GO" id="GO:0043565">
    <property type="term" value="F:sequence-specific DNA binding"/>
    <property type="evidence" value="ECO:0007669"/>
    <property type="project" value="InterPro"/>
</dbReference>
<dbReference type="InterPro" id="IPR050204">
    <property type="entry name" value="AraC_XylS_family_regulators"/>
</dbReference>
<dbReference type="PANTHER" id="PTHR46796">
    <property type="entry name" value="HTH-TYPE TRANSCRIPTIONAL ACTIVATOR RHAS-RELATED"/>
    <property type="match status" value="1"/>
</dbReference>
<dbReference type="PROSITE" id="PS01124">
    <property type="entry name" value="HTH_ARAC_FAMILY_2"/>
    <property type="match status" value="1"/>
</dbReference>
<reference evidence="5 6" key="1">
    <citation type="submission" date="2019-03" db="EMBL/GenBank/DDBJ databases">
        <title>The complete genome sequence of Swingsia_sp. F3b2 LMG30590(T).</title>
        <authorList>
            <person name="Chua K.-O."/>
            <person name="Chan K.-G."/>
            <person name="See-Too W.-S."/>
        </authorList>
    </citation>
    <scope>NUCLEOTIDE SEQUENCE [LARGE SCALE GENOMIC DNA]</scope>
    <source>
        <strain evidence="5 6">F3b2</strain>
    </source>
</reference>
<dbReference type="InterPro" id="IPR013096">
    <property type="entry name" value="Cupin_2"/>
</dbReference>
<dbReference type="RefSeq" id="WP_141442869.1">
    <property type="nucleotide sequence ID" value="NZ_CP038231.1"/>
</dbReference>
<accession>A0A4Y6U9U5</accession>
<dbReference type="SUPFAM" id="SSF46689">
    <property type="entry name" value="Homeodomain-like"/>
    <property type="match status" value="1"/>
</dbReference>
<dbReference type="OrthoDB" id="110167at2"/>
<dbReference type="AlphaFoldDB" id="A0A4Y6U9U5"/>
<evidence type="ECO:0000313" key="6">
    <source>
        <dbReference type="Proteomes" id="UP000318709"/>
    </source>
</evidence>
<dbReference type="KEGG" id="swf:E3E12_02210"/>
<dbReference type="InterPro" id="IPR014710">
    <property type="entry name" value="RmlC-like_jellyroll"/>
</dbReference>
<dbReference type="Proteomes" id="UP000318709">
    <property type="component" value="Chromosome"/>
</dbReference>
<gene>
    <name evidence="5" type="ORF">E3E12_02210</name>
</gene>
<protein>
    <submittedName>
        <fullName evidence="5">AraC family transcriptional regulator</fullName>
    </submittedName>
</protein>
<dbReference type="InterPro" id="IPR018060">
    <property type="entry name" value="HTH_AraC"/>
</dbReference>
<feature type="domain" description="HTH araC/xylS-type" evidence="4">
    <location>
        <begin position="182"/>
        <end position="267"/>
    </location>
</feature>
<evidence type="ECO:0000256" key="2">
    <source>
        <dbReference type="ARBA" id="ARBA00023125"/>
    </source>
</evidence>
<dbReference type="Pfam" id="PF07883">
    <property type="entry name" value="Cupin_2"/>
    <property type="match status" value="1"/>
</dbReference>
<dbReference type="InterPro" id="IPR011051">
    <property type="entry name" value="RmlC_Cupin_sf"/>
</dbReference>
<dbReference type="SUPFAM" id="SSF51182">
    <property type="entry name" value="RmlC-like cupins"/>
    <property type="match status" value="1"/>
</dbReference>
<keyword evidence="1" id="KW-0805">Transcription regulation</keyword>
<dbReference type="GO" id="GO:0003700">
    <property type="term" value="F:DNA-binding transcription factor activity"/>
    <property type="evidence" value="ECO:0007669"/>
    <property type="project" value="InterPro"/>
</dbReference>
<evidence type="ECO:0000256" key="1">
    <source>
        <dbReference type="ARBA" id="ARBA00023015"/>
    </source>
</evidence>
<keyword evidence="3" id="KW-0804">Transcription</keyword>